<dbReference type="AlphaFoldDB" id="C6WN07"/>
<gene>
    <name evidence="1" type="ordered locus">Amir_4690</name>
</gene>
<accession>C6WN07</accession>
<dbReference type="HOGENOM" id="CLU_3394703_0_0_11"/>
<reference evidence="1 2" key="1">
    <citation type="journal article" date="2009" name="Stand. Genomic Sci.">
        <title>Complete genome sequence of Actinosynnema mirum type strain (101).</title>
        <authorList>
            <person name="Land M."/>
            <person name="Lapidus A."/>
            <person name="Mayilraj S."/>
            <person name="Chen F."/>
            <person name="Copeland A."/>
            <person name="Del Rio T.G."/>
            <person name="Nolan M."/>
            <person name="Lucas S."/>
            <person name="Tice H."/>
            <person name="Cheng J.F."/>
            <person name="Chertkov O."/>
            <person name="Bruce D."/>
            <person name="Goodwin L."/>
            <person name="Pitluck S."/>
            <person name="Rohde M."/>
            <person name="Goker M."/>
            <person name="Pati A."/>
            <person name="Ivanova N."/>
            <person name="Mavromatis K."/>
            <person name="Chen A."/>
            <person name="Palaniappan K."/>
            <person name="Hauser L."/>
            <person name="Chang Y.J."/>
            <person name="Jeffries C.C."/>
            <person name="Brettin T."/>
            <person name="Detter J.C."/>
            <person name="Han C."/>
            <person name="Chain P."/>
            <person name="Tindall B.J."/>
            <person name="Bristow J."/>
            <person name="Eisen J.A."/>
            <person name="Markowitz V."/>
            <person name="Hugenholtz P."/>
            <person name="Kyrpides N.C."/>
            <person name="Klenk H.P."/>
        </authorList>
    </citation>
    <scope>NUCLEOTIDE SEQUENCE [LARGE SCALE GENOMIC DNA]</scope>
    <source>
        <strain evidence="2">ATCC 29888 / DSM 43827 / JCM 3225 / NBRC 14064 / NCIMB 13271 / NRRL B-12336 / IMRU 3971 / 101</strain>
    </source>
</reference>
<dbReference type="EMBL" id="CP001630">
    <property type="protein sequence ID" value="ACU38520.1"/>
    <property type="molecule type" value="Genomic_DNA"/>
</dbReference>
<protein>
    <submittedName>
        <fullName evidence="1">Uncharacterized protein</fullName>
    </submittedName>
</protein>
<dbReference type="STRING" id="446462.Amir_4690"/>
<dbReference type="Proteomes" id="UP000002213">
    <property type="component" value="Chromosome"/>
</dbReference>
<keyword evidence="2" id="KW-1185">Reference proteome</keyword>
<evidence type="ECO:0000313" key="1">
    <source>
        <dbReference type="EMBL" id="ACU38520.1"/>
    </source>
</evidence>
<organism evidence="1 2">
    <name type="scientific">Actinosynnema mirum (strain ATCC 29888 / DSM 43827 / JCM 3225 / NBRC 14064 / NCIMB 13271 / NRRL B-12336 / IMRU 3971 / 101)</name>
    <dbReference type="NCBI Taxonomy" id="446462"/>
    <lineage>
        <taxon>Bacteria</taxon>
        <taxon>Bacillati</taxon>
        <taxon>Actinomycetota</taxon>
        <taxon>Actinomycetes</taxon>
        <taxon>Pseudonocardiales</taxon>
        <taxon>Pseudonocardiaceae</taxon>
        <taxon>Actinosynnema</taxon>
    </lineage>
</organism>
<evidence type="ECO:0000313" key="2">
    <source>
        <dbReference type="Proteomes" id="UP000002213"/>
    </source>
</evidence>
<sequence length="31" mass="3501">MLGRVEEIDPAVRADDEEGAWYDAVVDLRPL</sequence>
<dbReference type="KEGG" id="ami:Amir_4690"/>
<name>C6WN07_ACTMD</name>
<proteinExistence type="predicted"/>